<keyword evidence="3" id="KW-1185">Reference proteome</keyword>
<dbReference type="AlphaFoldDB" id="A0A371IGI1"/>
<accession>A0A371IGI1</accession>
<dbReference type="EMBL" id="QJKJ01000136">
    <property type="protein sequence ID" value="RDY14095.1"/>
    <property type="molecule type" value="Genomic_DNA"/>
</dbReference>
<feature type="non-terminal residue" evidence="2">
    <location>
        <position position="1"/>
    </location>
</feature>
<dbReference type="GO" id="GO:0005811">
    <property type="term" value="C:lipid droplet"/>
    <property type="evidence" value="ECO:0007669"/>
    <property type="project" value="InterPro"/>
</dbReference>
<feature type="non-terminal residue" evidence="2">
    <location>
        <position position="67"/>
    </location>
</feature>
<sequence>MWRLKIGDGGKDPHIFSTNNFLGRQIWKFDPDAGTAQERIQVEEARLNFYHNRFHNRACGDRIWRFQ</sequence>
<dbReference type="PANTHER" id="PTHR11764">
    <property type="entry name" value="TERPENE CYCLASE/MUTASE FAMILY MEMBER"/>
    <property type="match status" value="1"/>
</dbReference>
<dbReference type="Proteomes" id="UP000257109">
    <property type="component" value="Unassembled WGS sequence"/>
</dbReference>
<dbReference type="PANTHER" id="PTHR11764:SF58">
    <property type="entry name" value="BETA-AMYRIN SYNTHASE-RELATED"/>
    <property type="match status" value="1"/>
</dbReference>
<gene>
    <name evidence="2" type="primary">OSCPSM</name>
    <name evidence="2" type="ORF">CR513_00889</name>
</gene>
<dbReference type="GO" id="GO:0016104">
    <property type="term" value="P:triterpenoid biosynthetic process"/>
    <property type="evidence" value="ECO:0007669"/>
    <property type="project" value="InterPro"/>
</dbReference>
<proteinExistence type="predicted"/>
<dbReference type="GO" id="GO:0042300">
    <property type="term" value="F:beta-amyrin synthase activity"/>
    <property type="evidence" value="ECO:0007669"/>
    <property type="project" value="TreeGrafter"/>
</dbReference>
<dbReference type="SUPFAM" id="SSF48239">
    <property type="entry name" value="Terpenoid cyclases/Protein prenyltransferases"/>
    <property type="match status" value="1"/>
</dbReference>
<reference evidence="2" key="1">
    <citation type="submission" date="2018-05" db="EMBL/GenBank/DDBJ databases">
        <title>Draft genome of Mucuna pruriens seed.</title>
        <authorList>
            <person name="Nnadi N.E."/>
            <person name="Vos R."/>
            <person name="Hasami M.H."/>
            <person name="Devisetty U.K."/>
            <person name="Aguiy J.C."/>
        </authorList>
    </citation>
    <scope>NUCLEOTIDE SEQUENCE [LARGE SCALE GENOMIC DNA]</scope>
    <source>
        <strain evidence="2">JCA_2017</strain>
    </source>
</reference>
<dbReference type="InterPro" id="IPR018333">
    <property type="entry name" value="Squalene_cyclase"/>
</dbReference>
<comment type="caution">
    <text evidence="2">The sequence shown here is derived from an EMBL/GenBank/DDBJ whole genome shotgun (WGS) entry which is preliminary data.</text>
</comment>
<dbReference type="OrthoDB" id="1397081at2759"/>
<evidence type="ECO:0000313" key="3">
    <source>
        <dbReference type="Proteomes" id="UP000257109"/>
    </source>
</evidence>
<dbReference type="InterPro" id="IPR008930">
    <property type="entry name" value="Terpenoid_cyclase/PrenylTrfase"/>
</dbReference>
<dbReference type="STRING" id="157652.A0A371IGI1"/>
<protein>
    <submittedName>
        <fullName evidence="2">Mixed-amyrin synthase</fullName>
    </submittedName>
</protein>
<evidence type="ECO:0000313" key="2">
    <source>
        <dbReference type="EMBL" id="RDY14095.1"/>
    </source>
</evidence>
<name>A0A371IGI1_MUCPR</name>
<keyword evidence="1" id="KW-0413">Isomerase</keyword>
<evidence type="ECO:0000256" key="1">
    <source>
        <dbReference type="ARBA" id="ARBA00023235"/>
    </source>
</evidence>
<organism evidence="2 3">
    <name type="scientific">Mucuna pruriens</name>
    <name type="common">Velvet bean</name>
    <name type="synonym">Dolichos pruriens</name>
    <dbReference type="NCBI Taxonomy" id="157652"/>
    <lineage>
        <taxon>Eukaryota</taxon>
        <taxon>Viridiplantae</taxon>
        <taxon>Streptophyta</taxon>
        <taxon>Embryophyta</taxon>
        <taxon>Tracheophyta</taxon>
        <taxon>Spermatophyta</taxon>
        <taxon>Magnoliopsida</taxon>
        <taxon>eudicotyledons</taxon>
        <taxon>Gunneridae</taxon>
        <taxon>Pentapetalae</taxon>
        <taxon>rosids</taxon>
        <taxon>fabids</taxon>
        <taxon>Fabales</taxon>
        <taxon>Fabaceae</taxon>
        <taxon>Papilionoideae</taxon>
        <taxon>50 kb inversion clade</taxon>
        <taxon>NPAAA clade</taxon>
        <taxon>indigoferoid/millettioid clade</taxon>
        <taxon>Phaseoleae</taxon>
        <taxon>Mucuna</taxon>
    </lineage>
</organism>